<feature type="compositionally biased region" description="Acidic residues" evidence="7">
    <location>
        <begin position="567"/>
        <end position="577"/>
    </location>
</feature>
<dbReference type="Gene3D" id="1.25.40.20">
    <property type="entry name" value="Ankyrin repeat-containing domain"/>
    <property type="match status" value="1"/>
</dbReference>
<feature type="compositionally biased region" description="Polar residues" evidence="7">
    <location>
        <begin position="242"/>
        <end position="259"/>
    </location>
</feature>
<dbReference type="InterPro" id="IPR036770">
    <property type="entry name" value="Ankyrin_rpt-contain_sf"/>
</dbReference>
<dbReference type="Proteomes" id="UP001632037">
    <property type="component" value="Unassembled WGS sequence"/>
</dbReference>
<dbReference type="FunFam" id="3.30.40.10:FF:000345">
    <property type="entry name" value="Vacuolar protein sorting-associated protein 27"/>
    <property type="match status" value="1"/>
</dbReference>
<dbReference type="Pfam" id="PF13181">
    <property type="entry name" value="TPR_8"/>
    <property type="match status" value="1"/>
</dbReference>
<dbReference type="EMBL" id="JBIMZQ010000019">
    <property type="protein sequence ID" value="KAL3665848.1"/>
    <property type="molecule type" value="Genomic_DNA"/>
</dbReference>
<protein>
    <recommendedName>
        <fullName evidence="8">FYVE-type domain-containing protein</fullName>
    </recommendedName>
</protein>
<dbReference type="PANTHER" id="PTHR47794">
    <property type="entry name" value="VACUOLAR PROTEIN SORTING-ASSOCIATED PROTEIN 27"/>
    <property type="match status" value="1"/>
</dbReference>
<keyword evidence="2 4" id="KW-0863">Zinc-finger</keyword>
<evidence type="ECO:0000313" key="10">
    <source>
        <dbReference type="Proteomes" id="UP001632037"/>
    </source>
</evidence>
<feature type="coiled-coil region" evidence="6">
    <location>
        <begin position="405"/>
        <end position="432"/>
    </location>
</feature>
<keyword evidence="1" id="KW-0479">Metal-binding</keyword>
<dbReference type="InterPro" id="IPR019734">
    <property type="entry name" value="TPR_rpt"/>
</dbReference>
<dbReference type="InterPro" id="IPR017455">
    <property type="entry name" value="Znf_FYVE-rel"/>
</dbReference>
<feature type="region of interest" description="Disordered" evidence="7">
    <location>
        <begin position="567"/>
        <end position="593"/>
    </location>
</feature>
<dbReference type="Pfam" id="PF01363">
    <property type="entry name" value="FYVE"/>
    <property type="match status" value="1"/>
</dbReference>
<dbReference type="PROSITE" id="PS50005">
    <property type="entry name" value="TPR"/>
    <property type="match status" value="2"/>
</dbReference>
<dbReference type="PANTHER" id="PTHR47794:SF1">
    <property type="entry name" value="VACUOLAR PROTEIN SORTING-ASSOCIATED PROTEIN 27"/>
    <property type="match status" value="1"/>
</dbReference>
<dbReference type="InterPro" id="IPR000306">
    <property type="entry name" value="Znf_FYVE"/>
</dbReference>
<proteinExistence type="predicted"/>
<dbReference type="Gene3D" id="1.25.40.10">
    <property type="entry name" value="Tetratricopeptide repeat domain"/>
    <property type="match status" value="1"/>
</dbReference>
<accession>A0ABD3FGF4</accession>
<feature type="compositionally biased region" description="Polar residues" evidence="7">
    <location>
        <begin position="344"/>
        <end position="354"/>
    </location>
</feature>
<dbReference type="GO" id="GO:0008270">
    <property type="term" value="F:zinc ion binding"/>
    <property type="evidence" value="ECO:0007669"/>
    <property type="project" value="UniProtKB-KW"/>
</dbReference>
<dbReference type="CDD" id="cd15760">
    <property type="entry name" value="FYVE_scVPS27p_like"/>
    <property type="match status" value="1"/>
</dbReference>
<organism evidence="9 10">
    <name type="scientific">Phytophthora oleae</name>
    <dbReference type="NCBI Taxonomy" id="2107226"/>
    <lineage>
        <taxon>Eukaryota</taxon>
        <taxon>Sar</taxon>
        <taxon>Stramenopiles</taxon>
        <taxon>Oomycota</taxon>
        <taxon>Peronosporomycetes</taxon>
        <taxon>Peronosporales</taxon>
        <taxon>Peronosporaceae</taxon>
        <taxon>Phytophthora</taxon>
    </lineage>
</organism>
<feature type="region of interest" description="Disordered" evidence="7">
    <location>
        <begin position="344"/>
        <end position="391"/>
    </location>
</feature>
<evidence type="ECO:0000256" key="6">
    <source>
        <dbReference type="SAM" id="Coils"/>
    </source>
</evidence>
<evidence type="ECO:0000256" key="5">
    <source>
        <dbReference type="PROSITE-ProRule" id="PRU00339"/>
    </source>
</evidence>
<feature type="compositionally biased region" description="Basic and acidic residues" evidence="7">
    <location>
        <begin position="578"/>
        <end position="593"/>
    </location>
</feature>
<evidence type="ECO:0000313" key="9">
    <source>
        <dbReference type="EMBL" id="KAL3665848.1"/>
    </source>
</evidence>
<feature type="repeat" description="TPR" evidence="5">
    <location>
        <begin position="649"/>
        <end position="682"/>
    </location>
</feature>
<feature type="repeat" description="TPR" evidence="5">
    <location>
        <begin position="683"/>
        <end position="716"/>
    </location>
</feature>
<dbReference type="SUPFAM" id="SSF48452">
    <property type="entry name" value="TPR-like"/>
    <property type="match status" value="1"/>
</dbReference>
<dbReference type="InterPro" id="IPR011990">
    <property type="entry name" value="TPR-like_helical_dom_sf"/>
</dbReference>
<evidence type="ECO:0000256" key="3">
    <source>
        <dbReference type="ARBA" id="ARBA00022833"/>
    </source>
</evidence>
<dbReference type="Gene3D" id="3.30.40.10">
    <property type="entry name" value="Zinc/RING finger domain, C3HC4 (zinc finger)"/>
    <property type="match status" value="1"/>
</dbReference>
<feature type="region of interest" description="Disordered" evidence="7">
    <location>
        <begin position="228"/>
        <end position="263"/>
    </location>
</feature>
<feature type="region of interest" description="Disordered" evidence="7">
    <location>
        <begin position="437"/>
        <end position="491"/>
    </location>
</feature>
<name>A0ABD3FGF4_9STRA</name>
<reference evidence="9 10" key="1">
    <citation type="submission" date="2024-09" db="EMBL/GenBank/DDBJ databases">
        <title>Genome sequencing and assembly of Phytophthora oleae, isolate VK10A, causative agent of rot of olive drupes.</title>
        <authorList>
            <person name="Conti Taguali S."/>
            <person name="Riolo M."/>
            <person name="La Spada F."/>
            <person name="Cacciola S.O."/>
            <person name="Dionisio G."/>
        </authorList>
    </citation>
    <scope>NUCLEOTIDE SEQUENCE [LARGE SCALE GENOMIC DNA]</scope>
    <source>
        <strain evidence="9 10">VK10A</strain>
    </source>
</reference>
<dbReference type="InterPro" id="IPR013083">
    <property type="entry name" value="Znf_RING/FYVE/PHD"/>
</dbReference>
<evidence type="ECO:0000256" key="2">
    <source>
        <dbReference type="ARBA" id="ARBA00022771"/>
    </source>
</evidence>
<dbReference type="PROSITE" id="PS50178">
    <property type="entry name" value="ZF_FYVE"/>
    <property type="match status" value="1"/>
</dbReference>
<evidence type="ECO:0000259" key="8">
    <source>
        <dbReference type="PROSITE" id="PS50178"/>
    </source>
</evidence>
<keyword evidence="6" id="KW-0175">Coiled coil</keyword>
<keyword evidence="10" id="KW-1185">Reference proteome</keyword>
<feature type="domain" description="FYVE-type" evidence="8">
    <location>
        <begin position="267"/>
        <end position="328"/>
    </location>
</feature>
<dbReference type="InterPro" id="IPR011011">
    <property type="entry name" value="Znf_FYVE_PHD"/>
</dbReference>
<gene>
    <name evidence="9" type="ORF">V7S43_009272</name>
</gene>
<sequence>MANKRLDAVKLAKSSRWEELRRLVDAEPATAQQVDSYGMLPLHWACTEPQSIGEGVLLALLKAFPMGARAPNTAEMLPLQIAIKAQARIEWLQALLASYPDAVLKKAPTGENAVQLARKAGLPNRSIKLLEEMYHHVCTKEGLPDQLAIEEQEAKQQEQQGEEEGQLRPSERFQAIAGDLPVQQPQQVSGVQYGQRQRRLSSTASLKMRSFSDNDFYSKQVNVTLGATVGPSPWSPRRTTESSRPQSIVSQRPSTTGRGTVSLPPRWMNAPSCSICAQKFGTFKKRHHCRNCGQSICRDHSARERMKLPHYGLSDRHRVCVVCHDMLRNASRQARQQQITMQAAQRVGQQTRISQAVGGDARRSDEAQRSPPGMLERHVSAPARASNSAAGPYRVGNDVAINEQVASLQKQVSQLMEEKQQAEMQLRVQAEMLGDPDRLTNVSQSSNTSGGSGSNMPVSRDRQNSLPMPMQMRTGSTTSAPPTAVPNPGLAMYRSTGQLLNRTQSAGNFRPAREIDIDSPTFGEEQSQEPQQQPSRSNSTAVNPALQRTTRLQDALNTIAAVESTYDDIDGSDSDSDIDGRQTDIGDLHDAEAEVDDVAREYLIDEDDDDDDDEDAVVEAAKAGVVQEVEGEAEAESEDDVGSDTLPEVDVLVSLGHVMMEKGSVSAAVQAFTRAVEIRPDDPALHSLLGRAYYADENLEEAVASIAKSLQLEPSATNSTLLGKILFEKGDHEKAIAAYQQSLDMQK</sequence>
<feature type="compositionally biased region" description="Low complexity" evidence="7">
    <location>
        <begin position="524"/>
        <end position="535"/>
    </location>
</feature>
<comment type="caution">
    <text evidence="9">The sequence shown here is derived from an EMBL/GenBank/DDBJ whole genome shotgun (WGS) entry which is preliminary data.</text>
</comment>
<evidence type="ECO:0000256" key="1">
    <source>
        <dbReference type="ARBA" id="ARBA00022723"/>
    </source>
</evidence>
<evidence type="ECO:0000256" key="4">
    <source>
        <dbReference type="PROSITE-ProRule" id="PRU00091"/>
    </source>
</evidence>
<dbReference type="SMART" id="SM00028">
    <property type="entry name" value="TPR"/>
    <property type="match status" value="2"/>
</dbReference>
<keyword evidence="3" id="KW-0862">Zinc</keyword>
<keyword evidence="5" id="KW-0802">TPR repeat</keyword>
<feature type="region of interest" description="Disordered" evidence="7">
    <location>
        <begin position="522"/>
        <end position="543"/>
    </location>
</feature>
<dbReference type="PROSITE" id="PS50293">
    <property type="entry name" value="TPR_REGION"/>
    <property type="match status" value="2"/>
</dbReference>
<evidence type="ECO:0000256" key="7">
    <source>
        <dbReference type="SAM" id="MobiDB-lite"/>
    </source>
</evidence>
<dbReference type="SMART" id="SM00064">
    <property type="entry name" value="FYVE"/>
    <property type="match status" value="1"/>
</dbReference>
<dbReference type="Pfam" id="PF13414">
    <property type="entry name" value="TPR_11"/>
    <property type="match status" value="1"/>
</dbReference>
<dbReference type="SUPFAM" id="SSF57903">
    <property type="entry name" value="FYVE/PHD zinc finger"/>
    <property type="match status" value="1"/>
</dbReference>
<dbReference type="AlphaFoldDB" id="A0ABD3FGF4"/>